<dbReference type="GO" id="GO:0042597">
    <property type="term" value="C:periplasmic space"/>
    <property type="evidence" value="ECO:0007669"/>
    <property type="project" value="InterPro"/>
</dbReference>
<sequence>MKILPKKHLLSVAAILGVTLGLYAVSDGFANGPNTWSGWGPGHMMTRGGHMGPMMGRGLMGPGRTGFAPMAHLGPAIMHGDDATVTAQLERLKAQLAITPEQTNVWNGYVEAIGTLRNVHQAMYGQMHSPDLTQEERIISHQTLMQEMIPARQALQQETQNLFQTLTETQRAQFRL</sequence>
<evidence type="ECO:0000313" key="1">
    <source>
        <dbReference type="EMBL" id="CRH06115.1"/>
    </source>
</evidence>
<proteinExistence type="predicted"/>
<dbReference type="InterPro" id="IPR012899">
    <property type="entry name" value="LTXXQ"/>
</dbReference>
<accession>A0A1S7LGP6</accession>
<protein>
    <submittedName>
        <fullName evidence="1">Uncharacterized protein</fullName>
    </submittedName>
</protein>
<reference evidence="1" key="1">
    <citation type="submission" date="2015-04" db="EMBL/GenBank/DDBJ databases">
        <authorList>
            <person name="Syromyatnikov M.Y."/>
            <person name="Popov V.N."/>
        </authorList>
    </citation>
    <scope>NUCLEOTIDE SEQUENCE</scope>
    <source>
        <strain evidence="1">MO-1</strain>
    </source>
</reference>
<dbReference type="AlphaFoldDB" id="A0A1S7LGP6"/>
<dbReference type="EMBL" id="LO017727">
    <property type="protein sequence ID" value="CRH06115.1"/>
    <property type="molecule type" value="Genomic_DNA"/>
</dbReference>
<name>A0A1S7LGP6_MAGMO</name>
<gene>
    <name evidence="1" type="ORF">MAGMO_1942</name>
</gene>
<dbReference type="Pfam" id="PF07813">
    <property type="entry name" value="LTXXQ"/>
    <property type="match status" value="1"/>
</dbReference>
<organism evidence="1">
    <name type="scientific">Magnetococcus massalia (strain MO-1)</name>
    <dbReference type="NCBI Taxonomy" id="451514"/>
    <lineage>
        <taxon>Bacteria</taxon>
        <taxon>Pseudomonadati</taxon>
        <taxon>Pseudomonadota</taxon>
        <taxon>Magnetococcia</taxon>
        <taxon>Magnetococcales</taxon>
        <taxon>Magnetococcaceae</taxon>
        <taxon>Magnetococcus</taxon>
    </lineage>
</organism>